<keyword evidence="2" id="KW-1185">Reference proteome</keyword>
<sequence length="59" mass="6533">MLWPDCAKTKRSARNTQKSPIQFSIAVSVLKDLNGINSWSYVWKPDANRAFSAGTDCAS</sequence>
<proteinExistence type="predicted"/>
<accession>G6XH17</accession>
<name>G6XH17_9PROT</name>
<dbReference type="Proteomes" id="UP000004949">
    <property type="component" value="Unassembled WGS sequence"/>
</dbReference>
<protein>
    <submittedName>
        <fullName evidence="1">Uncharacterized protein</fullName>
    </submittedName>
</protein>
<dbReference type="EMBL" id="AGQV01000001">
    <property type="protein sequence ID" value="EHH69475.1"/>
    <property type="molecule type" value="Genomic_DNA"/>
</dbReference>
<evidence type="ECO:0000313" key="2">
    <source>
        <dbReference type="Proteomes" id="UP000004949"/>
    </source>
</evidence>
<reference evidence="1 2" key="1">
    <citation type="submission" date="2011-10" db="EMBL/GenBank/DDBJ databases">
        <title>Genome sequence of Gluconobacter morbifer G707, isolated from Drosophila gut.</title>
        <authorList>
            <person name="Lee W.-J."/>
            <person name="Kim E.-K."/>
        </authorList>
    </citation>
    <scope>NUCLEOTIDE SEQUENCE [LARGE SCALE GENOMIC DNA]</scope>
    <source>
        <strain evidence="1 2">G707</strain>
    </source>
</reference>
<comment type="caution">
    <text evidence="1">The sequence shown here is derived from an EMBL/GenBank/DDBJ whole genome shotgun (WGS) entry which is preliminary data.</text>
</comment>
<gene>
    <name evidence="1" type="ORF">GMO_07820</name>
</gene>
<dbReference type="AlphaFoldDB" id="G6XH17"/>
<evidence type="ECO:0000313" key="1">
    <source>
        <dbReference type="EMBL" id="EHH69475.1"/>
    </source>
</evidence>
<organism evidence="1 2">
    <name type="scientific">Gluconobacter morbifer G707</name>
    <dbReference type="NCBI Taxonomy" id="1088869"/>
    <lineage>
        <taxon>Bacteria</taxon>
        <taxon>Pseudomonadati</taxon>
        <taxon>Pseudomonadota</taxon>
        <taxon>Alphaproteobacteria</taxon>
        <taxon>Acetobacterales</taxon>
        <taxon>Acetobacteraceae</taxon>
        <taxon>Gluconobacter</taxon>
    </lineage>
</organism>